<comment type="caution">
    <text evidence="2">The sequence shown here is derived from an EMBL/GenBank/DDBJ whole genome shotgun (WGS) entry which is preliminary data.</text>
</comment>
<evidence type="ECO:0008006" key="4">
    <source>
        <dbReference type="Google" id="ProtNLM"/>
    </source>
</evidence>
<dbReference type="AlphaFoldDB" id="A0A7X8YE34"/>
<keyword evidence="1" id="KW-0472">Membrane</keyword>
<accession>A0A7X8YE34</accession>
<keyword evidence="3" id="KW-1185">Reference proteome</keyword>
<evidence type="ECO:0000313" key="2">
    <source>
        <dbReference type="EMBL" id="NLS09986.1"/>
    </source>
</evidence>
<protein>
    <recommendedName>
        <fullName evidence="4">OCRE domain-containing protein</fullName>
    </recommendedName>
</protein>
<keyword evidence="1" id="KW-0812">Transmembrane</keyword>
<evidence type="ECO:0000256" key="1">
    <source>
        <dbReference type="SAM" id="Phobius"/>
    </source>
</evidence>
<gene>
    <name evidence="2" type="ORF">HGQ17_08240</name>
</gene>
<evidence type="ECO:0000313" key="3">
    <source>
        <dbReference type="Proteomes" id="UP000523139"/>
    </source>
</evidence>
<dbReference type="EMBL" id="JABAHY010000006">
    <property type="protein sequence ID" value="NLS09986.1"/>
    <property type="molecule type" value="Genomic_DNA"/>
</dbReference>
<proteinExistence type="predicted"/>
<dbReference type="RefSeq" id="WP_168887465.1">
    <property type="nucleotide sequence ID" value="NZ_JABAHY010000006.1"/>
</dbReference>
<keyword evidence="1" id="KW-1133">Transmembrane helix</keyword>
<reference evidence="2 3" key="1">
    <citation type="submission" date="2020-04" db="EMBL/GenBank/DDBJ databases">
        <title>Nesterenkonia sp. nov., isolated from marine sediment.</title>
        <authorList>
            <person name="Zhang G."/>
        </authorList>
    </citation>
    <scope>NUCLEOTIDE SEQUENCE [LARGE SCALE GENOMIC DNA]</scope>
    <source>
        <strain evidence="2 3">MY13</strain>
    </source>
</reference>
<dbReference type="Proteomes" id="UP000523139">
    <property type="component" value="Unassembled WGS sequence"/>
</dbReference>
<sequence>MIDRDKILVDTSKAHRSRLVAAFVHGPHENRRPVNNNLKRFLGSVVLAAVIGVGCVGFSFVMGHLDGNREEEAITSFRAAQSQNPLQPDGETLIEDPEESGLLIDTETEEFIDPRTGFVVDPETGLAEDPEGNLVDTRTGWYYEPDTGYYTDPESGVTVDPVNLTVVDEDEE</sequence>
<name>A0A7X8YE34_9MICC</name>
<organism evidence="2 3">
    <name type="scientific">Nesterenkonia sedimenti</name>
    <dbReference type="NCBI Taxonomy" id="1463632"/>
    <lineage>
        <taxon>Bacteria</taxon>
        <taxon>Bacillati</taxon>
        <taxon>Actinomycetota</taxon>
        <taxon>Actinomycetes</taxon>
        <taxon>Micrococcales</taxon>
        <taxon>Micrococcaceae</taxon>
        <taxon>Nesterenkonia</taxon>
    </lineage>
</organism>
<feature type="transmembrane region" description="Helical" evidence="1">
    <location>
        <begin position="41"/>
        <end position="62"/>
    </location>
</feature>